<reference evidence="2 3" key="1">
    <citation type="submission" date="2019-02" db="EMBL/GenBank/DDBJ databases">
        <title>The draft genome of Acinetobacter halotolerans strain JCM 31009.</title>
        <authorList>
            <person name="Qin J."/>
            <person name="Feng Y."/>
            <person name="Nemec A."/>
            <person name="Zong Z."/>
        </authorList>
    </citation>
    <scope>NUCLEOTIDE SEQUENCE [LARGE SCALE GENOMIC DNA]</scope>
    <source>
        <strain evidence="2 3">JCM 31009</strain>
    </source>
</reference>
<name>A0A4V2DAS3_9GAMM</name>
<dbReference type="Pfam" id="PF00535">
    <property type="entry name" value="Glycos_transf_2"/>
    <property type="match status" value="1"/>
</dbReference>
<keyword evidence="2" id="KW-0808">Transferase</keyword>
<evidence type="ECO:0000313" key="2">
    <source>
        <dbReference type="EMBL" id="RZF50865.1"/>
    </source>
</evidence>
<accession>A0A4V2DAS3</accession>
<dbReference type="InterPro" id="IPR001173">
    <property type="entry name" value="Glyco_trans_2-like"/>
</dbReference>
<dbReference type="PANTHER" id="PTHR10859:SF91">
    <property type="entry name" value="DOLICHYL-PHOSPHATE BETA-GLUCOSYLTRANSFERASE"/>
    <property type="match status" value="1"/>
</dbReference>
<proteinExistence type="predicted"/>
<dbReference type="Proteomes" id="UP000292110">
    <property type="component" value="Unassembled WGS sequence"/>
</dbReference>
<protein>
    <submittedName>
        <fullName evidence="2">Glycosyltransferase family 2 protein</fullName>
    </submittedName>
</protein>
<dbReference type="InterPro" id="IPR029044">
    <property type="entry name" value="Nucleotide-diphossugar_trans"/>
</dbReference>
<evidence type="ECO:0000259" key="1">
    <source>
        <dbReference type="Pfam" id="PF00535"/>
    </source>
</evidence>
<gene>
    <name evidence="2" type="ORF">EXE30_12000</name>
</gene>
<feature type="domain" description="Glycosyltransferase 2-like" evidence="1">
    <location>
        <begin position="6"/>
        <end position="123"/>
    </location>
</feature>
<comment type="caution">
    <text evidence="2">The sequence shown here is derived from an EMBL/GenBank/DDBJ whole genome shotgun (WGS) entry which is preliminary data.</text>
</comment>
<dbReference type="AlphaFoldDB" id="A0A4V2DAS3"/>
<dbReference type="SUPFAM" id="SSF53448">
    <property type="entry name" value="Nucleotide-diphospho-sugar transferases"/>
    <property type="match status" value="1"/>
</dbReference>
<dbReference type="GO" id="GO:0016740">
    <property type="term" value="F:transferase activity"/>
    <property type="evidence" value="ECO:0007669"/>
    <property type="project" value="UniProtKB-KW"/>
</dbReference>
<keyword evidence="3" id="KW-1185">Reference proteome</keyword>
<dbReference type="CDD" id="cd04179">
    <property type="entry name" value="DPM_DPG-synthase_like"/>
    <property type="match status" value="1"/>
</dbReference>
<organism evidence="2 3">
    <name type="scientific">Acinetobacter halotolerans</name>
    <dbReference type="NCBI Taxonomy" id="1752076"/>
    <lineage>
        <taxon>Bacteria</taxon>
        <taxon>Pseudomonadati</taxon>
        <taxon>Pseudomonadota</taxon>
        <taxon>Gammaproteobacteria</taxon>
        <taxon>Moraxellales</taxon>
        <taxon>Moraxellaceae</taxon>
        <taxon>Acinetobacter</taxon>
    </lineage>
</organism>
<dbReference type="GO" id="GO:0006487">
    <property type="term" value="P:protein N-linked glycosylation"/>
    <property type="evidence" value="ECO:0007669"/>
    <property type="project" value="TreeGrafter"/>
</dbReference>
<dbReference type="PANTHER" id="PTHR10859">
    <property type="entry name" value="GLYCOSYL TRANSFERASE"/>
    <property type="match status" value="1"/>
</dbReference>
<evidence type="ECO:0000313" key="3">
    <source>
        <dbReference type="Proteomes" id="UP000292110"/>
    </source>
</evidence>
<sequence length="251" mass="28932">MLKYGIVIPVYNHPHYLADLVQHLQQFQYPIILINDGSHAACSEILRQLAQQNQHVHLVEHATNQGKGQAVITGLRYATEMGMTHLLQLDADGQHHWEDVAKFFRLSQQHPEAMVIGQPIFDASVPKKRLYGRYVTHFWVWLNSLSLEIKDSMCGFRIYPLNKTIPILDKAKFQPRMGFDSEILVRLKWENTPFINVPTPVIYPEHGISHFNVWRDNIGLSQAHARLFAGMLIRLPQLLWQKRGSGKSRAD</sequence>
<dbReference type="EMBL" id="SGIM01000010">
    <property type="protein sequence ID" value="RZF50865.1"/>
    <property type="molecule type" value="Genomic_DNA"/>
</dbReference>
<dbReference type="Gene3D" id="3.90.550.10">
    <property type="entry name" value="Spore Coat Polysaccharide Biosynthesis Protein SpsA, Chain A"/>
    <property type="match status" value="1"/>
</dbReference>